<proteinExistence type="predicted"/>
<feature type="domain" description="CBM20" evidence="1">
    <location>
        <begin position="15"/>
        <end position="109"/>
    </location>
</feature>
<dbReference type="InterPro" id="IPR004193">
    <property type="entry name" value="Glyco_hydro_13_N"/>
</dbReference>
<protein>
    <recommendedName>
        <fullName evidence="1">CBM20 domain-containing protein</fullName>
    </recommendedName>
</protein>
<dbReference type="EMBL" id="LAZR01038652">
    <property type="protein sequence ID" value="KKL18988.1"/>
    <property type="molecule type" value="Genomic_DNA"/>
</dbReference>
<dbReference type="CDD" id="cd07184">
    <property type="entry name" value="E_set_Isoamylase_like_N"/>
    <property type="match status" value="1"/>
</dbReference>
<dbReference type="AlphaFoldDB" id="A0A0F9E4Q3"/>
<dbReference type="Gene3D" id="2.60.40.10">
    <property type="entry name" value="Immunoglobulins"/>
    <property type="match status" value="1"/>
</dbReference>
<dbReference type="InterPro" id="IPR014756">
    <property type="entry name" value="Ig_E-set"/>
</dbReference>
<accession>A0A0F9E4Q3</accession>
<dbReference type="GO" id="GO:2001070">
    <property type="term" value="F:starch binding"/>
    <property type="evidence" value="ECO:0007669"/>
    <property type="project" value="InterPro"/>
</dbReference>
<evidence type="ECO:0000313" key="2">
    <source>
        <dbReference type="EMBL" id="KKL18988.1"/>
    </source>
</evidence>
<sequence>MKATVKNGGIKKAYLKDKDVCRVRFKLPKVVAPGARSVCIVGDFNNWNIHANPMKKLKNGDYTIRLDLDKEKKYQFRYLIDGLKWENDWNADKYVKSSYGNCDNSVVLT</sequence>
<comment type="caution">
    <text evidence="2">The sequence shown here is derived from an EMBL/GenBank/DDBJ whole genome shotgun (WGS) entry which is preliminary data.</text>
</comment>
<organism evidence="2">
    <name type="scientific">marine sediment metagenome</name>
    <dbReference type="NCBI Taxonomy" id="412755"/>
    <lineage>
        <taxon>unclassified sequences</taxon>
        <taxon>metagenomes</taxon>
        <taxon>ecological metagenomes</taxon>
    </lineage>
</organism>
<evidence type="ECO:0000259" key="1">
    <source>
        <dbReference type="PROSITE" id="PS51166"/>
    </source>
</evidence>
<dbReference type="InterPro" id="IPR002044">
    <property type="entry name" value="CBM20"/>
</dbReference>
<reference evidence="2" key="1">
    <citation type="journal article" date="2015" name="Nature">
        <title>Complex archaea that bridge the gap between prokaryotes and eukaryotes.</title>
        <authorList>
            <person name="Spang A."/>
            <person name="Saw J.H."/>
            <person name="Jorgensen S.L."/>
            <person name="Zaremba-Niedzwiedzka K."/>
            <person name="Martijn J."/>
            <person name="Lind A.E."/>
            <person name="van Eijk R."/>
            <person name="Schleper C."/>
            <person name="Guy L."/>
            <person name="Ettema T.J."/>
        </authorList>
    </citation>
    <scope>NUCLEOTIDE SEQUENCE</scope>
</reference>
<gene>
    <name evidence="2" type="ORF">LCGC14_2470000</name>
</gene>
<dbReference type="GO" id="GO:0005975">
    <property type="term" value="P:carbohydrate metabolic process"/>
    <property type="evidence" value="ECO:0007669"/>
    <property type="project" value="InterPro"/>
</dbReference>
<dbReference type="PROSITE" id="PS51166">
    <property type="entry name" value="CBM20"/>
    <property type="match status" value="1"/>
</dbReference>
<dbReference type="Pfam" id="PF02922">
    <property type="entry name" value="CBM_48"/>
    <property type="match status" value="1"/>
</dbReference>
<name>A0A0F9E4Q3_9ZZZZ</name>
<dbReference type="SUPFAM" id="SSF81296">
    <property type="entry name" value="E set domains"/>
    <property type="match status" value="1"/>
</dbReference>
<dbReference type="GO" id="GO:0004553">
    <property type="term" value="F:hydrolase activity, hydrolyzing O-glycosyl compounds"/>
    <property type="evidence" value="ECO:0007669"/>
    <property type="project" value="InterPro"/>
</dbReference>
<dbReference type="InterPro" id="IPR013783">
    <property type="entry name" value="Ig-like_fold"/>
</dbReference>